<gene>
    <name evidence="1" type="primary">WBGene00283750</name>
</gene>
<protein>
    <submittedName>
        <fullName evidence="1">Mrpl-34</fullName>
    </submittedName>
</protein>
<evidence type="ECO:0000313" key="2">
    <source>
        <dbReference type="Proteomes" id="UP000005239"/>
    </source>
</evidence>
<organism evidence="1 2">
    <name type="scientific">Pristionchus pacificus</name>
    <name type="common">Parasitic nematode worm</name>
    <dbReference type="NCBI Taxonomy" id="54126"/>
    <lineage>
        <taxon>Eukaryota</taxon>
        <taxon>Metazoa</taxon>
        <taxon>Ecdysozoa</taxon>
        <taxon>Nematoda</taxon>
        <taxon>Chromadorea</taxon>
        <taxon>Rhabditida</taxon>
        <taxon>Rhabditina</taxon>
        <taxon>Diplogasteromorpha</taxon>
        <taxon>Diplogasteroidea</taxon>
        <taxon>Neodiplogasteridae</taxon>
        <taxon>Pristionchus</taxon>
    </lineage>
</organism>
<accession>A0A2A6CCW0</accession>
<name>A0A2A6CCW0_PRIPA</name>
<evidence type="ECO:0000313" key="1">
    <source>
        <dbReference type="EnsemblMetazoa" id="PPA45381.1"/>
    </source>
</evidence>
<sequence>MPAVPRVDRLKTLYSSAKALNDGYKVYGVPKTSVTTRSFPSPHRITLRFDPLSTSSAGINMVCGKRLKLT</sequence>
<dbReference type="Proteomes" id="UP000005239">
    <property type="component" value="Unassembled WGS sequence"/>
</dbReference>
<dbReference type="OrthoDB" id="88at2759"/>
<keyword evidence="2" id="KW-1185">Reference proteome</keyword>
<dbReference type="EnsemblMetazoa" id="PPA45381.1">
    <property type="protein sequence ID" value="PPA45381.1"/>
    <property type="gene ID" value="WBGene00283750"/>
</dbReference>
<proteinExistence type="predicted"/>
<dbReference type="AlphaFoldDB" id="A0A2A6CCW0"/>
<reference evidence="1" key="2">
    <citation type="submission" date="2022-06" db="UniProtKB">
        <authorList>
            <consortium name="EnsemblMetazoa"/>
        </authorList>
    </citation>
    <scope>IDENTIFICATION</scope>
    <source>
        <strain evidence="1">PS312</strain>
    </source>
</reference>
<accession>A0A8R1V0H4</accession>
<reference evidence="2" key="1">
    <citation type="journal article" date="2008" name="Nat. Genet.">
        <title>The Pristionchus pacificus genome provides a unique perspective on nematode lifestyle and parasitism.</title>
        <authorList>
            <person name="Dieterich C."/>
            <person name="Clifton S.W."/>
            <person name="Schuster L.N."/>
            <person name="Chinwalla A."/>
            <person name="Delehaunty K."/>
            <person name="Dinkelacker I."/>
            <person name="Fulton L."/>
            <person name="Fulton R."/>
            <person name="Godfrey J."/>
            <person name="Minx P."/>
            <person name="Mitreva M."/>
            <person name="Roeseler W."/>
            <person name="Tian H."/>
            <person name="Witte H."/>
            <person name="Yang S.P."/>
            <person name="Wilson R.K."/>
            <person name="Sommer R.J."/>
        </authorList>
    </citation>
    <scope>NUCLEOTIDE SEQUENCE [LARGE SCALE GENOMIC DNA]</scope>
    <source>
        <strain evidence="2">PS312</strain>
    </source>
</reference>